<gene>
    <name evidence="7" type="ORF">GDO81_007713</name>
</gene>
<proteinExistence type="predicted"/>
<dbReference type="AlphaFoldDB" id="A0AAV7CAV0"/>
<feature type="coiled-coil region" evidence="5">
    <location>
        <begin position="85"/>
        <end position="115"/>
    </location>
</feature>
<evidence type="ECO:0000313" key="7">
    <source>
        <dbReference type="EMBL" id="KAG8581528.1"/>
    </source>
</evidence>
<dbReference type="InterPro" id="IPR059237">
    <property type="entry name" value="GemC1_CC"/>
</dbReference>
<name>A0AAV7CAV0_ENGPU</name>
<sequence>MNTILACQDQYFAGGQGYDCPYFSSTSGASVDVSKDTWDSLWTSGLLDNRSSNQGPQSHGQSYLGCTLQDDYIWGDQLSNQMFTNKQLQDTLVQREEELARLHEENNKLKQYLNSTFVKGLEEKTKKLLSRASLGAPLKRKCRISSLASPETSAKKAKRNLFSSFTACENQSSPSIEKWVLQTLGLKDANTIDDSASANYSALSTDLLSTLPGTNYGNVQDSPSSGYSTVHKTPVHSKAGSSCSHDSPYMADYSPSASSSASQDSSEQLSPFGSPIYYTPEVSPNKTDVAFSTSLNPHCNVKTHSFSNGQAFVRRDSEGGWKFTWVPKQSE</sequence>
<reference evidence="7" key="1">
    <citation type="thesis" date="2020" institute="ProQuest LLC" country="789 East Eisenhower Parkway, Ann Arbor, MI, USA">
        <title>Comparative Genomics and Chromosome Evolution.</title>
        <authorList>
            <person name="Mudd A.B."/>
        </authorList>
    </citation>
    <scope>NUCLEOTIDE SEQUENCE</scope>
    <source>
        <strain evidence="7">237g6f4</strain>
        <tissue evidence="7">Blood</tissue>
    </source>
</reference>
<comment type="caution">
    <text evidence="7">The sequence shown here is derived from an EMBL/GenBank/DDBJ whole genome shotgun (WGS) entry which is preliminary data.</text>
</comment>
<evidence type="ECO:0000256" key="2">
    <source>
        <dbReference type="ARBA" id="ARBA00023054"/>
    </source>
</evidence>
<dbReference type="PANTHER" id="PTHR13372">
    <property type="entry name" value="GEMININ"/>
    <property type="match status" value="1"/>
</dbReference>
<evidence type="ECO:0008006" key="9">
    <source>
        <dbReference type="Google" id="ProtNLM"/>
    </source>
</evidence>
<accession>A0AAV7CAV0</accession>
<feature type="compositionally biased region" description="Polar residues" evidence="6">
    <location>
        <begin position="219"/>
        <end position="231"/>
    </location>
</feature>
<comment type="subcellular location">
    <subcellularLocation>
        <location evidence="1">Nucleus</location>
    </subcellularLocation>
</comment>
<protein>
    <recommendedName>
        <fullName evidence="9">Geminin coiled-coil domain containing</fullName>
    </recommendedName>
</protein>
<keyword evidence="3" id="KW-0539">Nucleus</keyword>
<feature type="compositionally biased region" description="Low complexity" evidence="6">
    <location>
        <begin position="247"/>
        <end position="271"/>
    </location>
</feature>
<evidence type="ECO:0000256" key="3">
    <source>
        <dbReference type="ARBA" id="ARBA00023242"/>
    </source>
</evidence>
<dbReference type="EMBL" id="WNYA01000003">
    <property type="protein sequence ID" value="KAG8581528.1"/>
    <property type="molecule type" value="Genomic_DNA"/>
</dbReference>
<keyword evidence="4" id="KW-0131">Cell cycle</keyword>
<dbReference type="GO" id="GO:0045786">
    <property type="term" value="P:negative regulation of cell cycle"/>
    <property type="evidence" value="ECO:0007669"/>
    <property type="project" value="TreeGrafter"/>
</dbReference>
<evidence type="ECO:0000256" key="1">
    <source>
        <dbReference type="ARBA" id="ARBA00004123"/>
    </source>
</evidence>
<dbReference type="GO" id="GO:0008156">
    <property type="term" value="P:negative regulation of DNA replication"/>
    <property type="evidence" value="ECO:0007669"/>
    <property type="project" value="TreeGrafter"/>
</dbReference>
<dbReference type="GO" id="GO:0005634">
    <property type="term" value="C:nucleus"/>
    <property type="evidence" value="ECO:0007669"/>
    <property type="project" value="UniProtKB-SubCell"/>
</dbReference>
<evidence type="ECO:0000313" key="8">
    <source>
        <dbReference type="Proteomes" id="UP000824782"/>
    </source>
</evidence>
<dbReference type="CDD" id="cd22588">
    <property type="entry name" value="GemC1_CC"/>
    <property type="match status" value="1"/>
</dbReference>
<evidence type="ECO:0000256" key="5">
    <source>
        <dbReference type="SAM" id="Coils"/>
    </source>
</evidence>
<organism evidence="7 8">
    <name type="scientific">Engystomops pustulosus</name>
    <name type="common">Tungara frog</name>
    <name type="synonym">Physalaemus pustulosus</name>
    <dbReference type="NCBI Taxonomy" id="76066"/>
    <lineage>
        <taxon>Eukaryota</taxon>
        <taxon>Metazoa</taxon>
        <taxon>Chordata</taxon>
        <taxon>Craniata</taxon>
        <taxon>Vertebrata</taxon>
        <taxon>Euteleostomi</taxon>
        <taxon>Amphibia</taxon>
        <taxon>Batrachia</taxon>
        <taxon>Anura</taxon>
        <taxon>Neobatrachia</taxon>
        <taxon>Hyloidea</taxon>
        <taxon>Leptodactylidae</taxon>
        <taxon>Leiuperinae</taxon>
        <taxon>Engystomops</taxon>
    </lineage>
</organism>
<dbReference type="PANTHER" id="PTHR13372:SF2">
    <property type="entry name" value="GEMININ COILED-COIL DOMAIN-CONTAINING PROTEIN 1"/>
    <property type="match status" value="1"/>
</dbReference>
<feature type="region of interest" description="Disordered" evidence="6">
    <location>
        <begin position="219"/>
        <end position="277"/>
    </location>
</feature>
<evidence type="ECO:0000256" key="6">
    <source>
        <dbReference type="SAM" id="MobiDB-lite"/>
    </source>
</evidence>
<keyword evidence="8" id="KW-1185">Reference proteome</keyword>
<evidence type="ECO:0000256" key="4">
    <source>
        <dbReference type="ARBA" id="ARBA00023306"/>
    </source>
</evidence>
<keyword evidence="2 5" id="KW-0175">Coiled coil</keyword>
<dbReference type="Proteomes" id="UP000824782">
    <property type="component" value="Unassembled WGS sequence"/>
</dbReference>